<keyword evidence="5" id="KW-0808">Transferase</keyword>
<comment type="catalytic activity">
    <reaction evidence="1">
        <text>S-ubiquitinyl-[E2 ubiquitin-conjugating enzyme]-L-cysteine + [acceptor protein]-L-lysine = [E2 ubiquitin-conjugating enzyme]-L-cysteine + N(6)-ubiquitinyl-[acceptor protein]-L-lysine.</text>
        <dbReference type="EC" id="2.3.2.27"/>
    </reaction>
</comment>
<dbReference type="PANTHER" id="PTHR45768">
    <property type="entry name" value="E3 UBIQUITIN-PROTEIN LIGASE RNF13-LIKE"/>
    <property type="match status" value="1"/>
</dbReference>
<comment type="subcellular location">
    <subcellularLocation>
        <location evidence="2">Membrane</location>
        <topology evidence="2">Single-pass membrane protein</topology>
    </subcellularLocation>
</comment>
<evidence type="ECO:0000313" key="18">
    <source>
        <dbReference type="EMBL" id="KAI5061749.1"/>
    </source>
</evidence>
<gene>
    <name evidence="18" type="ORF">GOP47_0024254</name>
</gene>
<keyword evidence="8 14" id="KW-0863">Zinc-finger</keyword>
<keyword evidence="9" id="KW-0833">Ubl conjugation pathway</keyword>
<dbReference type="EC" id="2.3.2.27" evidence="4"/>
<reference evidence="18" key="1">
    <citation type="submission" date="2021-01" db="EMBL/GenBank/DDBJ databases">
        <title>Adiantum capillus-veneris genome.</title>
        <authorList>
            <person name="Fang Y."/>
            <person name="Liao Q."/>
        </authorList>
    </citation>
    <scope>NUCLEOTIDE SEQUENCE</scope>
    <source>
        <strain evidence="18">H3</strain>
        <tissue evidence="18">Leaf</tissue>
    </source>
</reference>
<keyword evidence="11 16" id="KW-1133">Transmembrane helix</keyword>
<protein>
    <recommendedName>
        <fullName evidence="4">RING-type E3 ubiquitin transferase</fullName>
        <ecNumber evidence="4">2.3.2.27</ecNumber>
    </recommendedName>
</protein>
<feature type="region of interest" description="Disordered" evidence="15">
    <location>
        <begin position="273"/>
        <end position="307"/>
    </location>
</feature>
<evidence type="ECO:0000313" key="19">
    <source>
        <dbReference type="Proteomes" id="UP000886520"/>
    </source>
</evidence>
<dbReference type="AlphaFoldDB" id="A0A9D4Z574"/>
<feature type="transmembrane region" description="Helical" evidence="16">
    <location>
        <begin position="34"/>
        <end position="55"/>
    </location>
</feature>
<comment type="similarity">
    <text evidence="13">Belongs to the RING-type zinc finger family. ATL subfamily.</text>
</comment>
<dbReference type="Proteomes" id="UP000886520">
    <property type="component" value="Chromosome 23"/>
</dbReference>
<dbReference type="OrthoDB" id="9984778at2759"/>
<organism evidence="18 19">
    <name type="scientific">Adiantum capillus-veneris</name>
    <name type="common">Maidenhair fern</name>
    <dbReference type="NCBI Taxonomy" id="13818"/>
    <lineage>
        <taxon>Eukaryota</taxon>
        <taxon>Viridiplantae</taxon>
        <taxon>Streptophyta</taxon>
        <taxon>Embryophyta</taxon>
        <taxon>Tracheophyta</taxon>
        <taxon>Polypodiopsida</taxon>
        <taxon>Polypodiidae</taxon>
        <taxon>Polypodiales</taxon>
        <taxon>Pteridineae</taxon>
        <taxon>Pteridaceae</taxon>
        <taxon>Vittarioideae</taxon>
        <taxon>Adiantum</taxon>
    </lineage>
</organism>
<dbReference type="CDD" id="cd16461">
    <property type="entry name" value="RING-H2_EL5-like"/>
    <property type="match status" value="1"/>
</dbReference>
<evidence type="ECO:0000256" key="16">
    <source>
        <dbReference type="SAM" id="Phobius"/>
    </source>
</evidence>
<keyword evidence="10" id="KW-0862">Zinc</keyword>
<evidence type="ECO:0000256" key="10">
    <source>
        <dbReference type="ARBA" id="ARBA00022833"/>
    </source>
</evidence>
<keyword evidence="19" id="KW-1185">Reference proteome</keyword>
<evidence type="ECO:0000256" key="3">
    <source>
        <dbReference type="ARBA" id="ARBA00004906"/>
    </source>
</evidence>
<keyword evidence="6 16" id="KW-0812">Transmembrane</keyword>
<evidence type="ECO:0000256" key="13">
    <source>
        <dbReference type="ARBA" id="ARBA00024209"/>
    </source>
</evidence>
<dbReference type="GO" id="GO:0008270">
    <property type="term" value="F:zinc ion binding"/>
    <property type="evidence" value="ECO:0007669"/>
    <property type="project" value="UniProtKB-KW"/>
</dbReference>
<comment type="pathway">
    <text evidence="3">Protein modification; protein ubiquitination.</text>
</comment>
<evidence type="ECO:0000256" key="9">
    <source>
        <dbReference type="ARBA" id="ARBA00022786"/>
    </source>
</evidence>
<comment type="caution">
    <text evidence="18">The sequence shown here is derived from an EMBL/GenBank/DDBJ whole genome shotgun (WGS) entry which is preliminary data.</text>
</comment>
<evidence type="ECO:0000256" key="7">
    <source>
        <dbReference type="ARBA" id="ARBA00022723"/>
    </source>
</evidence>
<name>A0A9D4Z574_ADICA</name>
<evidence type="ECO:0000256" key="8">
    <source>
        <dbReference type="ARBA" id="ARBA00022771"/>
    </source>
</evidence>
<dbReference type="PROSITE" id="PS50089">
    <property type="entry name" value="ZF_RING_2"/>
    <property type="match status" value="1"/>
</dbReference>
<dbReference type="GO" id="GO:0061630">
    <property type="term" value="F:ubiquitin protein ligase activity"/>
    <property type="evidence" value="ECO:0007669"/>
    <property type="project" value="UniProtKB-EC"/>
</dbReference>
<sequence>MNPHPNIPSLPLVDSSAESPFPPRTPNPYMSKKILITALIALVIIVFFIAAYRLYVYLFWRRRRPSAASWRRNQGELSTTCGLDKAIVDSLPTFTYANRLHHDEKGGAECAVCLVEFQDDDACRLLPKCNHSFHTECIDKWFVSNTTCPMCRMHAEMVEAGKIYQVESTTACLLPHEDIDGQIMPGLDSSLYGQTESSSHMQRPPRSRSTECISLHRGITNDMQRTRSISLFSGERDEAGLGLHMRQILARTFSSRANGTYDIVGVETHIDIDKDRGNTPASNPGSIGEGDVAVSDHSHPSMQHLPHWQRSASDKCLHMRQGLQYPTNVLVIGDESLPTSSLSTGRWQIGGRSLSHINISMEEPKLQDGSFHLCSASSSPLRPPQRTPSPLAGHKSSRVNSLKLSHREESA</sequence>
<keyword evidence="7" id="KW-0479">Metal-binding</keyword>
<evidence type="ECO:0000256" key="14">
    <source>
        <dbReference type="PROSITE-ProRule" id="PRU00175"/>
    </source>
</evidence>
<evidence type="ECO:0000256" key="11">
    <source>
        <dbReference type="ARBA" id="ARBA00022989"/>
    </source>
</evidence>
<evidence type="ECO:0000256" key="1">
    <source>
        <dbReference type="ARBA" id="ARBA00000900"/>
    </source>
</evidence>
<dbReference type="InterPro" id="IPR013083">
    <property type="entry name" value="Znf_RING/FYVE/PHD"/>
</dbReference>
<dbReference type="GO" id="GO:0016020">
    <property type="term" value="C:membrane"/>
    <property type="evidence" value="ECO:0007669"/>
    <property type="project" value="UniProtKB-SubCell"/>
</dbReference>
<dbReference type="FunFam" id="3.30.40.10:FF:000187">
    <property type="entry name" value="E3 ubiquitin-protein ligase ATL6"/>
    <property type="match status" value="1"/>
</dbReference>
<feature type="domain" description="RING-type" evidence="17">
    <location>
        <begin position="110"/>
        <end position="152"/>
    </location>
</feature>
<keyword evidence="12 16" id="KW-0472">Membrane</keyword>
<evidence type="ECO:0000256" key="15">
    <source>
        <dbReference type="SAM" id="MobiDB-lite"/>
    </source>
</evidence>
<feature type="region of interest" description="Disordered" evidence="15">
    <location>
        <begin position="1"/>
        <end position="20"/>
    </location>
</feature>
<dbReference type="SMART" id="SM00184">
    <property type="entry name" value="RING"/>
    <property type="match status" value="1"/>
</dbReference>
<dbReference type="Pfam" id="PF13639">
    <property type="entry name" value="zf-RING_2"/>
    <property type="match status" value="1"/>
</dbReference>
<evidence type="ECO:0000256" key="5">
    <source>
        <dbReference type="ARBA" id="ARBA00022679"/>
    </source>
</evidence>
<dbReference type="PANTHER" id="PTHR45768:SF18">
    <property type="entry name" value="RING-H2 FINGER PROTEIN ATL47-RELATED"/>
    <property type="match status" value="1"/>
</dbReference>
<accession>A0A9D4Z574</accession>
<feature type="region of interest" description="Disordered" evidence="15">
    <location>
        <begin position="370"/>
        <end position="411"/>
    </location>
</feature>
<proteinExistence type="inferred from homology"/>
<dbReference type="InterPro" id="IPR001841">
    <property type="entry name" value="Znf_RING"/>
</dbReference>
<evidence type="ECO:0000256" key="12">
    <source>
        <dbReference type="ARBA" id="ARBA00023136"/>
    </source>
</evidence>
<dbReference type="EMBL" id="JABFUD020000023">
    <property type="protein sequence ID" value="KAI5061749.1"/>
    <property type="molecule type" value="Genomic_DNA"/>
</dbReference>
<dbReference type="SUPFAM" id="SSF57850">
    <property type="entry name" value="RING/U-box"/>
    <property type="match status" value="1"/>
</dbReference>
<evidence type="ECO:0000256" key="6">
    <source>
        <dbReference type="ARBA" id="ARBA00022692"/>
    </source>
</evidence>
<dbReference type="Gene3D" id="3.30.40.10">
    <property type="entry name" value="Zinc/RING finger domain, C3HC4 (zinc finger)"/>
    <property type="match status" value="1"/>
</dbReference>
<evidence type="ECO:0000256" key="2">
    <source>
        <dbReference type="ARBA" id="ARBA00004167"/>
    </source>
</evidence>
<evidence type="ECO:0000259" key="17">
    <source>
        <dbReference type="PROSITE" id="PS50089"/>
    </source>
</evidence>
<evidence type="ECO:0000256" key="4">
    <source>
        <dbReference type="ARBA" id="ARBA00012483"/>
    </source>
</evidence>